<name>A0ABT9PBI6_9ACTN</name>
<dbReference type="GO" id="GO:0008115">
    <property type="term" value="F:sarcosine oxidase activity"/>
    <property type="evidence" value="ECO:0007669"/>
    <property type="project" value="UniProtKB-EC"/>
</dbReference>
<evidence type="ECO:0000313" key="3">
    <source>
        <dbReference type="Proteomes" id="UP001235712"/>
    </source>
</evidence>
<proteinExistence type="predicted"/>
<keyword evidence="2" id="KW-0560">Oxidoreductase</keyword>
<dbReference type="EC" id="1.5.3.1" evidence="2"/>
<feature type="domain" description="FAD dependent oxidoreductase" evidence="1">
    <location>
        <begin position="5"/>
        <end position="358"/>
    </location>
</feature>
<organism evidence="2 3">
    <name type="scientific">Kineosporia succinea</name>
    <dbReference type="NCBI Taxonomy" id="84632"/>
    <lineage>
        <taxon>Bacteria</taxon>
        <taxon>Bacillati</taxon>
        <taxon>Actinomycetota</taxon>
        <taxon>Actinomycetes</taxon>
        <taxon>Kineosporiales</taxon>
        <taxon>Kineosporiaceae</taxon>
        <taxon>Kineosporia</taxon>
    </lineage>
</organism>
<dbReference type="Gene3D" id="3.30.9.10">
    <property type="entry name" value="D-Amino Acid Oxidase, subunit A, domain 2"/>
    <property type="match status" value="1"/>
</dbReference>
<sequence length="380" mass="39717">MGTADVVVVGAGVLGAAAAFRLAGRGLSVEVLERGAPNREGSGTTAGNLHIQAIHTRRPGQAVPVDSRRFLPLQKAASDRWSKVEAELDEDLEVRRPGGFMVAESDDDLEQLTTKAAWEREIGIRTEILDGDAARAELPVLGPTVRAATWCPDDGYANPLLAGPAWLRAGERRGVRLRPGTPVTGLHRAGDGWVVSTPSGETSCRWVVNTAGPWIQPLTAMAGVSLRMRPVAIQMHVTVRVPPLLPCLVQHIGRGLSVKQVTAGNVLVGGGWPAGSLDLDARSHASLPSMAGNLAEAVRILPALGRLSLLRMWAGPLAATPDEMPVIGAVPGADGLLVAGGTYAFTFAPLWADTLAALVLGEPTPVDVADLGPDRLIAAS</sequence>
<protein>
    <submittedName>
        <fullName evidence="2">Sarcosine oxidase subunit beta</fullName>
        <ecNumber evidence="2">1.5.3.1</ecNumber>
    </submittedName>
</protein>
<evidence type="ECO:0000313" key="2">
    <source>
        <dbReference type="EMBL" id="MDP9829754.1"/>
    </source>
</evidence>
<keyword evidence="3" id="KW-1185">Reference proteome</keyword>
<dbReference type="InterPro" id="IPR006076">
    <property type="entry name" value="FAD-dep_OxRdtase"/>
</dbReference>
<dbReference type="Proteomes" id="UP001235712">
    <property type="component" value="Unassembled WGS sequence"/>
</dbReference>
<reference evidence="2 3" key="1">
    <citation type="submission" date="2023-07" db="EMBL/GenBank/DDBJ databases">
        <title>Sequencing the genomes of 1000 actinobacteria strains.</title>
        <authorList>
            <person name="Klenk H.-P."/>
        </authorList>
    </citation>
    <scope>NUCLEOTIDE SEQUENCE [LARGE SCALE GENOMIC DNA]</scope>
    <source>
        <strain evidence="2 3">DSM 44388</strain>
    </source>
</reference>
<dbReference type="PANTHER" id="PTHR13847">
    <property type="entry name" value="SARCOSINE DEHYDROGENASE-RELATED"/>
    <property type="match status" value="1"/>
</dbReference>
<dbReference type="Gene3D" id="3.50.50.60">
    <property type="entry name" value="FAD/NAD(P)-binding domain"/>
    <property type="match status" value="1"/>
</dbReference>
<evidence type="ECO:0000259" key="1">
    <source>
        <dbReference type="Pfam" id="PF01266"/>
    </source>
</evidence>
<dbReference type="Pfam" id="PF01266">
    <property type="entry name" value="DAO"/>
    <property type="match status" value="1"/>
</dbReference>
<gene>
    <name evidence="2" type="ORF">J2S57_005503</name>
</gene>
<accession>A0ABT9PBI6</accession>
<dbReference type="EMBL" id="JAUSQZ010000001">
    <property type="protein sequence ID" value="MDP9829754.1"/>
    <property type="molecule type" value="Genomic_DNA"/>
</dbReference>
<dbReference type="SUPFAM" id="SSF51905">
    <property type="entry name" value="FAD/NAD(P)-binding domain"/>
    <property type="match status" value="1"/>
</dbReference>
<comment type="caution">
    <text evidence="2">The sequence shown here is derived from an EMBL/GenBank/DDBJ whole genome shotgun (WGS) entry which is preliminary data.</text>
</comment>
<dbReference type="InterPro" id="IPR036188">
    <property type="entry name" value="FAD/NAD-bd_sf"/>
</dbReference>